<name>A0A1I2BIT6_9BACT</name>
<reference evidence="2" key="1">
    <citation type="submission" date="2016-10" db="EMBL/GenBank/DDBJ databases">
        <authorList>
            <person name="Varghese N."/>
            <person name="Submissions S."/>
        </authorList>
    </citation>
    <scope>NUCLEOTIDE SEQUENCE [LARGE SCALE GENOMIC DNA]</scope>
    <source>
        <strain evidence="2">ATCC 25963</strain>
    </source>
</reference>
<dbReference type="EMBL" id="FOMX01000015">
    <property type="protein sequence ID" value="SFE55110.1"/>
    <property type="molecule type" value="Genomic_DNA"/>
</dbReference>
<protein>
    <submittedName>
        <fullName evidence="1">Uncharacterized protein</fullName>
    </submittedName>
</protein>
<proteinExistence type="predicted"/>
<accession>A0A1I2BIT6</accession>
<dbReference type="Proteomes" id="UP000199400">
    <property type="component" value="Unassembled WGS sequence"/>
</dbReference>
<dbReference type="AlphaFoldDB" id="A0A1I2BIT6"/>
<organism evidence="1 2">
    <name type="scientific">Nannocystis exedens</name>
    <dbReference type="NCBI Taxonomy" id="54"/>
    <lineage>
        <taxon>Bacteria</taxon>
        <taxon>Pseudomonadati</taxon>
        <taxon>Myxococcota</taxon>
        <taxon>Polyangia</taxon>
        <taxon>Nannocystales</taxon>
        <taxon>Nannocystaceae</taxon>
        <taxon>Nannocystis</taxon>
    </lineage>
</organism>
<evidence type="ECO:0000313" key="1">
    <source>
        <dbReference type="EMBL" id="SFE55110.1"/>
    </source>
</evidence>
<dbReference type="RefSeq" id="WP_143140776.1">
    <property type="nucleotide sequence ID" value="NZ_FOMX01000015.1"/>
</dbReference>
<sequence length="186" mass="19592">MEDDGREPLRTFAVASLWSIVSALPSLVLHALEIPRIEGDTADAGPLILSGLWFLCGGLTSPALGRILGAVPVVKALPPAEPRLDHLPPAGALLVREAATLRGQLDALRFDEALQRAWELAGEVDRAGPEVRAVLDSCGASLQAVREIAAARAGSAIPDPLLQARLDAALAEFERALSSPRSGLFR</sequence>
<gene>
    <name evidence="1" type="ORF">SAMN02745121_04664</name>
</gene>
<dbReference type="OrthoDB" id="9997136at2"/>
<evidence type="ECO:0000313" key="2">
    <source>
        <dbReference type="Proteomes" id="UP000199400"/>
    </source>
</evidence>
<keyword evidence="2" id="KW-1185">Reference proteome</keyword>